<evidence type="ECO:0000313" key="4">
    <source>
        <dbReference type="EnsemblPlants" id="PGSC0003DMT400084852"/>
    </source>
</evidence>
<protein>
    <submittedName>
        <fullName evidence="4">CBS domain-containing protein</fullName>
    </submittedName>
</protein>
<evidence type="ECO:0000256" key="2">
    <source>
        <dbReference type="ARBA" id="ARBA00023122"/>
    </source>
</evidence>
<dbReference type="Gramene" id="PGSC0003DMT400084852">
    <property type="protein sequence ID" value="PGSC0003DMT400084852"/>
    <property type="gene ID" value="PGSC0003DMG400034423"/>
</dbReference>
<name>M1D869_SOLTU</name>
<dbReference type="PANTHER" id="PTHR13780:SF48">
    <property type="entry name" value="CBS DOMAIN-CONTAINING PROTEIN CBSCBSPB1"/>
    <property type="match status" value="1"/>
</dbReference>
<evidence type="ECO:0000313" key="5">
    <source>
        <dbReference type="Proteomes" id="UP000011115"/>
    </source>
</evidence>
<keyword evidence="5" id="KW-1185">Reference proteome</keyword>
<keyword evidence="3" id="KW-0175">Coiled coil</keyword>
<dbReference type="STRING" id="4113.M1D869"/>
<dbReference type="InterPro" id="IPR050511">
    <property type="entry name" value="AMPK_gamma/SDS23_families"/>
</dbReference>
<evidence type="ECO:0000256" key="1">
    <source>
        <dbReference type="ARBA" id="ARBA00022737"/>
    </source>
</evidence>
<dbReference type="Proteomes" id="UP000011115">
    <property type="component" value="Unassembled WGS sequence"/>
</dbReference>
<keyword evidence="2" id="KW-0129">CBS domain</keyword>
<feature type="coiled-coil region" evidence="3">
    <location>
        <begin position="127"/>
        <end position="154"/>
    </location>
</feature>
<sequence length="184" mass="20505">GLTGERTVKRLRLSKDITVPDSTSIYDACRRMAARRVDVLLLTDSNALLCGVENGEVIALLDIAKCLYDAVARLERAAKKGKAIVDVVEGVEKIWGASVSGTLTQVSLTSTINIAQVLFHVTDMPIIPKFKRKIEELEFKKKQQETNAIETSRKAIPSVDKFLNLVSKLEEKYTAITRFTRVIR</sequence>
<organism evidence="4 5">
    <name type="scientific">Solanum tuberosum</name>
    <name type="common">Potato</name>
    <dbReference type="NCBI Taxonomy" id="4113"/>
    <lineage>
        <taxon>Eukaryota</taxon>
        <taxon>Viridiplantae</taxon>
        <taxon>Streptophyta</taxon>
        <taxon>Embryophyta</taxon>
        <taxon>Tracheophyta</taxon>
        <taxon>Spermatophyta</taxon>
        <taxon>Magnoliopsida</taxon>
        <taxon>eudicotyledons</taxon>
        <taxon>Gunneridae</taxon>
        <taxon>Pentapetalae</taxon>
        <taxon>asterids</taxon>
        <taxon>lamiids</taxon>
        <taxon>Solanales</taxon>
        <taxon>Solanaceae</taxon>
        <taxon>Solanoideae</taxon>
        <taxon>Solaneae</taxon>
        <taxon>Solanum</taxon>
    </lineage>
</organism>
<reference evidence="5" key="1">
    <citation type="journal article" date="2011" name="Nature">
        <title>Genome sequence and analysis of the tuber crop potato.</title>
        <authorList>
            <consortium name="The Potato Genome Sequencing Consortium"/>
        </authorList>
    </citation>
    <scope>NUCLEOTIDE SEQUENCE [LARGE SCALE GENOMIC DNA]</scope>
    <source>
        <strain evidence="5">cv. DM1-3 516 R44</strain>
    </source>
</reference>
<evidence type="ECO:0000256" key="3">
    <source>
        <dbReference type="SAM" id="Coils"/>
    </source>
</evidence>
<keyword evidence="1" id="KW-0677">Repeat</keyword>
<dbReference type="AlphaFoldDB" id="M1D869"/>
<dbReference type="InterPro" id="IPR046342">
    <property type="entry name" value="CBS_dom_sf"/>
</dbReference>
<dbReference type="eggNOG" id="ENOG502QVK2">
    <property type="taxonomic scope" value="Eukaryota"/>
</dbReference>
<dbReference type="EnsemblPlants" id="PGSC0003DMT400084852">
    <property type="protein sequence ID" value="PGSC0003DMT400084852"/>
    <property type="gene ID" value="PGSC0003DMG400034423"/>
</dbReference>
<accession>M1D869</accession>
<dbReference type="InParanoid" id="M1D869"/>
<reference evidence="4" key="2">
    <citation type="submission" date="2015-06" db="UniProtKB">
        <authorList>
            <consortium name="EnsemblPlants"/>
        </authorList>
    </citation>
    <scope>IDENTIFICATION</scope>
    <source>
        <strain evidence="4">DM1-3 516 R44</strain>
    </source>
</reference>
<dbReference type="PaxDb" id="4113-PGSC0003DMT400084852"/>
<dbReference type="PANTHER" id="PTHR13780">
    <property type="entry name" value="AMP-ACTIVATED PROTEIN KINASE, GAMMA REGULATORY SUBUNIT"/>
    <property type="match status" value="1"/>
</dbReference>
<dbReference type="SUPFAM" id="SSF54631">
    <property type="entry name" value="CBS-domain pair"/>
    <property type="match status" value="1"/>
</dbReference>
<dbReference type="HOGENOM" id="CLU_1471909_0_0_1"/>
<proteinExistence type="predicted"/>